<keyword evidence="2" id="KW-0812">Transmembrane</keyword>
<accession>X1UZB6</accession>
<sequence length="50" mass="5636">IIWIGVDMARVFLMKQFFESIPREIEEAALIDGANPLVTFTPLVETPSTK</sequence>
<organism evidence="5">
    <name type="scientific">marine sediment metagenome</name>
    <dbReference type="NCBI Taxonomy" id="412755"/>
    <lineage>
        <taxon>unclassified sequences</taxon>
        <taxon>metagenomes</taxon>
        <taxon>ecological metagenomes</taxon>
    </lineage>
</organism>
<feature type="non-terminal residue" evidence="5">
    <location>
        <position position="1"/>
    </location>
</feature>
<dbReference type="InterPro" id="IPR035906">
    <property type="entry name" value="MetI-like_sf"/>
</dbReference>
<dbReference type="SUPFAM" id="SSF161098">
    <property type="entry name" value="MetI-like"/>
    <property type="match status" value="1"/>
</dbReference>
<dbReference type="GO" id="GO:0016020">
    <property type="term" value="C:membrane"/>
    <property type="evidence" value="ECO:0007669"/>
    <property type="project" value="UniProtKB-SubCell"/>
</dbReference>
<proteinExistence type="predicted"/>
<evidence type="ECO:0000256" key="4">
    <source>
        <dbReference type="ARBA" id="ARBA00023136"/>
    </source>
</evidence>
<evidence type="ECO:0000256" key="2">
    <source>
        <dbReference type="ARBA" id="ARBA00022692"/>
    </source>
</evidence>
<reference evidence="5" key="1">
    <citation type="journal article" date="2014" name="Front. Microbiol.">
        <title>High frequency of phylogenetically diverse reductive dehalogenase-homologous genes in deep subseafloor sedimentary metagenomes.</title>
        <authorList>
            <person name="Kawai M."/>
            <person name="Futagami T."/>
            <person name="Toyoda A."/>
            <person name="Takaki Y."/>
            <person name="Nishi S."/>
            <person name="Hori S."/>
            <person name="Arai W."/>
            <person name="Tsubouchi T."/>
            <person name="Morono Y."/>
            <person name="Uchiyama I."/>
            <person name="Ito T."/>
            <person name="Fujiyama A."/>
            <person name="Inagaki F."/>
            <person name="Takami H."/>
        </authorList>
    </citation>
    <scope>NUCLEOTIDE SEQUENCE</scope>
    <source>
        <strain evidence="5">Expedition CK06-06</strain>
    </source>
</reference>
<protein>
    <submittedName>
        <fullName evidence="5">Uncharacterized protein</fullName>
    </submittedName>
</protein>
<keyword evidence="3" id="KW-1133">Transmembrane helix</keyword>
<name>X1UZB6_9ZZZZ</name>
<dbReference type="Gene3D" id="1.10.3720.10">
    <property type="entry name" value="MetI-like"/>
    <property type="match status" value="1"/>
</dbReference>
<gene>
    <name evidence="5" type="ORF">S12H4_62964</name>
</gene>
<dbReference type="AlphaFoldDB" id="X1UZB6"/>
<evidence type="ECO:0000313" key="5">
    <source>
        <dbReference type="EMBL" id="GAJ22843.1"/>
    </source>
</evidence>
<comment type="caution">
    <text evidence="5">The sequence shown here is derived from an EMBL/GenBank/DDBJ whole genome shotgun (WGS) entry which is preliminary data.</text>
</comment>
<evidence type="ECO:0000256" key="1">
    <source>
        <dbReference type="ARBA" id="ARBA00004141"/>
    </source>
</evidence>
<comment type="subcellular location">
    <subcellularLocation>
        <location evidence="1">Membrane</location>
        <topology evidence="1">Multi-pass membrane protein</topology>
    </subcellularLocation>
</comment>
<keyword evidence="4" id="KW-0472">Membrane</keyword>
<dbReference type="EMBL" id="BARW01042523">
    <property type="protein sequence ID" value="GAJ22843.1"/>
    <property type="molecule type" value="Genomic_DNA"/>
</dbReference>
<evidence type="ECO:0000256" key="3">
    <source>
        <dbReference type="ARBA" id="ARBA00022989"/>
    </source>
</evidence>